<evidence type="ECO:0007829" key="3">
    <source>
        <dbReference type="PeptideAtlas" id="H0Y5C2"/>
    </source>
</evidence>
<dbReference type="HGNC" id="HGNC:782">
    <property type="gene designation" value="ATE1"/>
</dbReference>
<dbReference type="EMBL" id="AL731542">
    <property type="status" value="NOT_ANNOTATED_CDS"/>
    <property type="molecule type" value="Genomic_DNA"/>
</dbReference>
<reference evidence="1" key="1">
    <citation type="journal article" date="2001" name="Nature">
        <title>Initial sequencing and analysis of the human genome.</title>
        <authorList>
            <consortium name="International Human Genome Sequencing Consortium"/>
            <person name="Lander E.S."/>
            <person name="Linton L.M."/>
            <person name="Birren B."/>
            <person name="Nusbaum C."/>
            <person name="Zody M.C."/>
            <person name="Baldwin J."/>
            <person name="Devon K."/>
            <person name="Dewar K."/>
            <person name="Doyle M."/>
            <person name="FitzHugh W."/>
            <person name="Funke R."/>
            <person name="Gage D."/>
            <person name="Harris K."/>
            <person name="Heaford A."/>
            <person name="Howland J."/>
            <person name="Kann L."/>
            <person name="Lehoczky J."/>
            <person name="LeVine R."/>
            <person name="McEwan P."/>
            <person name="McKernan K."/>
            <person name="Meldrim J."/>
            <person name="Mesirov J.P."/>
            <person name="Miranda C."/>
            <person name="Morris W."/>
            <person name="Naylor J."/>
            <person name="Raymond C."/>
            <person name="Rosetti M."/>
            <person name="Santos R."/>
            <person name="Sheridan A."/>
            <person name="Sougnez C."/>
            <person name="Stange-Thomann N."/>
            <person name="Stojanovic N."/>
            <person name="Subramanian A."/>
            <person name="Wyman D."/>
            <person name="Rogers J."/>
            <person name="Sulston J."/>
            <person name="Ainscough R."/>
            <person name="Beck S."/>
            <person name="Bentley D."/>
            <person name="Burton J."/>
            <person name="Clee C."/>
            <person name="Carter N."/>
            <person name="Coulson A."/>
            <person name="Deadman R."/>
            <person name="Deloukas P."/>
            <person name="Dunham A."/>
            <person name="Dunham I."/>
            <person name="Durbin R."/>
            <person name="French L."/>
            <person name="Grafham D."/>
            <person name="Gregory S."/>
            <person name="Hubbard T."/>
            <person name="Humphray S."/>
            <person name="Hunt A."/>
            <person name="Jones M."/>
            <person name="Lloyd C."/>
            <person name="McMurray A."/>
            <person name="Matthews L."/>
            <person name="Mercer S."/>
            <person name="Milne S."/>
            <person name="Mullikin J.C."/>
            <person name="Mungall A."/>
            <person name="Plumb R."/>
            <person name="Ross M."/>
            <person name="Shownkeen R."/>
            <person name="Sims S."/>
            <person name="Waterston R.H."/>
            <person name="Wilson R.K."/>
            <person name="Hillier L.W."/>
            <person name="McPherson J.D."/>
            <person name="Marra M.A."/>
            <person name="Mardis E.R."/>
            <person name="Fulton L.A."/>
            <person name="Chinwalla A.T."/>
            <person name="Pepin K.H."/>
            <person name="Gish W.R."/>
            <person name="Chissoe S.L."/>
            <person name="Wendl M.C."/>
            <person name="Delehaunty K.D."/>
            <person name="Miner T.L."/>
            <person name="Delehaunty A."/>
            <person name="Kramer J.B."/>
            <person name="Cook L.L."/>
            <person name="Fulton R.S."/>
            <person name="Johnson D.L."/>
            <person name="Minx P.J."/>
            <person name="Clifton S.W."/>
            <person name="Hawkins T."/>
            <person name="Branscomb E."/>
            <person name="Predki P."/>
            <person name="Richardson P."/>
            <person name="Wenning S."/>
            <person name="Slezak T."/>
            <person name="Doggett N."/>
            <person name="Cheng J.F."/>
            <person name="Olsen A."/>
            <person name="Lucas S."/>
            <person name="Elkin C."/>
            <person name="Uberbacher E."/>
            <person name="Frazier M."/>
            <person name="Gibbs R.A."/>
            <person name="Muzny D.M."/>
            <person name="Scherer S.E."/>
            <person name="Bouck J.B."/>
            <person name="Sodergren E.J."/>
            <person name="Worley K.C."/>
            <person name="Rives C.M."/>
            <person name="Gorrell J.H."/>
            <person name="Metzker M.L."/>
            <person name="Naylor S.L."/>
            <person name="Kucherlapati R.S."/>
            <person name="Nelson D.L."/>
            <person name="Weinstock G.M."/>
            <person name="Sakaki Y."/>
            <person name="Fujiyama A."/>
            <person name="Hattori M."/>
            <person name="Yada T."/>
            <person name="Toyoda A."/>
            <person name="Itoh T."/>
            <person name="Kawagoe C."/>
            <person name="Watanabe H."/>
            <person name="Totoki Y."/>
            <person name="Taylor T."/>
            <person name="Weissenbach J."/>
            <person name="Heilig R."/>
            <person name="Saurin W."/>
            <person name="Artiguenave F."/>
            <person name="Brottier P."/>
            <person name="Bruls T."/>
            <person name="Pelletier E."/>
            <person name="Robert C."/>
            <person name="Wincker P."/>
            <person name="Smith D.R."/>
            <person name="Doucette-Stamm L."/>
            <person name="Rubenfield M."/>
            <person name="Weinstock K."/>
            <person name="Lee H.M."/>
            <person name="Dubois J."/>
            <person name="Rosenthal A."/>
            <person name="Platzer M."/>
            <person name="Nyakatura G."/>
            <person name="Taudien S."/>
            <person name="Rump A."/>
            <person name="Yang H."/>
            <person name="Yu J."/>
            <person name="Wang J."/>
            <person name="Huang G."/>
            <person name="Gu J."/>
            <person name="Hood L."/>
            <person name="Rowen L."/>
            <person name="Madan A."/>
            <person name="Qin S."/>
            <person name="Davis R.W."/>
            <person name="Federspiel N.A."/>
            <person name="Abola A.P."/>
            <person name="Proctor M.J."/>
            <person name="Myers R.M."/>
            <person name="Schmutz J."/>
            <person name="Dickson M."/>
            <person name="Grimwood J."/>
            <person name="Cox D.R."/>
            <person name="Olson M.V."/>
            <person name="Kaul R."/>
            <person name="Raymond C."/>
            <person name="Shimizu N."/>
            <person name="Kawasaki K."/>
            <person name="Minoshima S."/>
            <person name="Evans G.A."/>
            <person name="Athanasiou M."/>
            <person name="Schultz R."/>
            <person name="Roe B.A."/>
            <person name="Chen F."/>
            <person name="Pan H."/>
            <person name="Ramser J."/>
            <person name="Lehrach H."/>
            <person name="Reinhardt R."/>
            <person name="McCombie W.R."/>
            <person name="de la Bastide M."/>
            <person name="Dedhia N."/>
            <person name="Blocker H."/>
            <person name="Hornischer K."/>
            <person name="Nordsiek G."/>
            <person name="Agarwala R."/>
            <person name="Aravind L."/>
            <person name="Bailey J.A."/>
            <person name="Bateman A."/>
            <person name="Batzoglou S."/>
            <person name="Birney E."/>
            <person name="Bork P."/>
            <person name="Brown D.G."/>
            <person name="Burge C.B."/>
            <person name="Cerutti L."/>
            <person name="Chen H.C."/>
            <person name="Church D."/>
            <person name="Clamp M."/>
            <person name="Copley R.R."/>
            <person name="Doerks T."/>
            <person name="Eddy S.R."/>
            <person name="Eichler E.E."/>
            <person name="Furey T.S."/>
            <person name="Galagan J."/>
            <person name="Gilbert J.G."/>
            <person name="Harmon C."/>
            <person name="Hayashizaki Y."/>
            <person name="Haussler D."/>
            <person name="Hermjakob H."/>
            <person name="Hokamp K."/>
            <person name="Jang W."/>
            <person name="Johnson L.S."/>
            <person name="Jones T.A."/>
            <person name="Kasif S."/>
            <person name="Kaspryzk A."/>
            <person name="Kennedy S."/>
            <person name="Kent W.J."/>
            <person name="Kitts P."/>
            <person name="Koonin E.V."/>
            <person name="Korf I."/>
            <person name="Kulp D."/>
            <person name="Lancet D."/>
            <person name="Lowe T.M."/>
            <person name="McLysaght A."/>
            <person name="Mikkelsen T."/>
            <person name="Moran J.V."/>
            <person name="Mulder N."/>
            <person name="Pollara V.J."/>
            <person name="Ponting C.P."/>
            <person name="Schuler G."/>
            <person name="Schultz J."/>
            <person name="Slater G."/>
            <person name="Smit A.F."/>
            <person name="Stupka E."/>
            <person name="Szustakowski J."/>
            <person name="Thierry-Mieg D."/>
            <person name="Thierry-Mieg J."/>
            <person name="Wagner L."/>
            <person name="Wallis J."/>
            <person name="Wheeler R."/>
            <person name="Williams A."/>
            <person name="Wolf Y.I."/>
            <person name="Wolfe K.H."/>
            <person name="Yang S.P."/>
            <person name="Yeh R.F."/>
            <person name="Collins F."/>
            <person name="Guyer M.S."/>
            <person name="Peterson J."/>
            <person name="Felsenfeld A."/>
            <person name="Wetterstrand K.A."/>
            <person name="Patrinos A."/>
            <person name="Morgan M.J."/>
            <person name="de Jong P."/>
            <person name="Catanese J.J."/>
            <person name="Osoegawa K."/>
            <person name="Shizuya H."/>
            <person name="Choi S."/>
            <person name="Chen Y.J."/>
        </authorList>
    </citation>
    <scope>NUCLEOTIDE SEQUENCE [LARGE SCALE GENOMIC DNA]</scope>
</reference>
<evidence type="ECO:0000313" key="2">
    <source>
        <dbReference type="Proteomes" id="UP000005640"/>
    </source>
</evidence>
<dbReference type="Proteomes" id="UP000005640">
    <property type="component" value="Chromosome 10"/>
</dbReference>
<dbReference type="EMBL" id="AC025947">
    <property type="status" value="NOT_ANNOTATED_CDS"/>
    <property type="molecule type" value="Genomic_DNA"/>
</dbReference>
<accession>H0Y5C2</accession>
<sequence>MAFWAGGSPSVVDYFPSEDFYRCGYCKNESGSRSNGADLYNFSLQNLTRRF</sequence>
<dbReference type="Ensembl" id="ENST00000423243.7">
    <property type="protein sequence ID" value="ENSP00000397787.2"/>
    <property type="gene ID" value="ENSG00000107669.19"/>
</dbReference>
<keyword evidence="3 4" id="KW-1267">Proteomics identification</keyword>
<dbReference type="ExpressionAtlas" id="H0Y5C2">
    <property type="expression patterns" value="baseline and differential"/>
</dbReference>
<dbReference type="UCSC" id="uc057wls.1">
    <property type="organism name" value="human"/>
</dbReference>
<dbReference type="AlphaFoldDB" id="H0Y5C2"/>
<gene>
    <name evidence="1" type="primary">ATE1</name>
</gene>
<dbReference type="OpenTargets" id="ENSG00000107669"/>
<dbReference type="OrthoDB" id="74183at2759"/>
<dbReference type="Ensembl" id="ENST00000692255.1">
    <property type="protein sequence ID" value="ENSP00000510575.1"/>
    <property type="gene ID" value="ENSG00000107669.19"/>
</dbReference>
<reference evidence="5" key="4">
    <citation type="journal article" date="2007" name="Science">
        <title>ATM and ATR substrate analysis reveals extensive protein networks responsive to DNA damage.</title>
        <authorList>
            <person name="Matsuoka S."/>
            <person name="Ballif B.A."/>
            <person name="Smogorzewska A."/>
            <person name="McDonald E.R."/>
            <person name="Hurov K.E."/>
            <person name="Luo J."/>
            <person name="Bakalarski C.E."/>
            <person name="Zhao Z."/>
            <person name="Solimini N."/>
            <person name="Lerenthal Y."/>
            <person name="Shiloh Y."/>
            <person name="Gygi S.P."/>
            <person name="Elledge S.J."/>
        </authorList>
    </citation>
    <scope>IDENTIFICATION BY MASS SPECTROMETRY [LARGE SCALE ANALYSIS]</scope>
</reference>
<dbReference type="ProteomicsDB" id="34949"/>
<evidence type="ECO:0000313" key="1">
    <source>
        <dbReference type="Ensembl" id="ENSP00000397787.2"/>
    </source>
</evidence>
<evidence type="ECO:0007829" key="7">
    <source>
        <dbReference type="PubMed" id="23186163"/>
    </source>
</evidence>
<organism evidence="1 2">
    <name type="scientific">Homo sapiens</name>
    <name type="common">Human</name>
    <dbReference type="NCBI Taxonomy" id="9606"/>
    <lineage>
        <taxon>Eukaryota</taxon>
        <taxon>Metazoa</taxon>
        <taxon>Chordata</taxon>
        <taxon>Craniata</taxon>
        <taxon>Vertebrata</taxon>
        <taxon>Euteleostomi</taxon>
        <taxon>Mammalia</taxon>
        <taxon>Eutheria</taxon>
        <taxon>Euarchontoglires</taxon>
        <taxon>Primates</taxon>
        <taxon>Haplorrhini</taxon>
        <taxon>Catarrhini</taxon>
        <taxon>Hominidae</taxon>
        <taxon>Homo</taxon>
    </lineage>
</organism>
<reference evidence="6" key="5">
    <citation type="journal article" date="2011" name="BMC Syst. Biol.">
        <title>Initial characterization of the human central proteome.</title>
        <authorList>
            <person name="Burkard T.R."/>
            <person name="Planyavsky M."/>
            <person name="Kaupe I."/>
            <person name="Breitwieser F.P."/>
            <person name="Burckstummer T."/>
            <person name="Bennett K.L."/>
            <person name="Superti-Furga G."/>
            <person name="Colinge J."/>
        </authorList>
    </citation>
    <scope>IDENTIFICATION BY MASS SPECTROMETRY [LARGE SCALE ANALYSIS]</scope>
</reference>
<dbReference type="SMR" id="H0Y5C2"/>
<evidence type="ECO:0007829" key="4">
    <source>
        <dbReference type="ProteomicsDB" id="H0Y5C2"/>
    </source>
</evidence>
<evidence type="ECO:0007829" key="5">
    <source>
        <dbReference type="PubMed" id="17525332"/>
    </source>
</evidence>
<proteinExistence type="evidence at protein level"/>
<name>H0Y5C2_HUMAN</name>
<dbReference type="GeneTree" id="ENSGT00500000044926"/>
<dbReference type="EMBL" id="KF510333">
    <property type="status" value="NOT_ANNOTATED_CDS"/>
    <property type="molecule type" value="Genomic_DNA"/>
</dbReference>
<evidence type="ECO:0007829" key="6">
    <source>
        <dbReference type="PubMed" id="21269460"/>
    </source>
</evidence>
<dbReference type="EMBL" id="AL731566">
    <property type="status" value="NOT_ANNOTATED_CDS"/>
    <property type="molecule type" value="Genomic_DNA"/>
</dbReference>
<reference evidence="1" key="3">
    <citation type="journal article" date="2004" name="Nature">
        <title>Finishing the euchromatic sequence of the human genome.</title>
        <authorList>
            <consortium name="International Human Genome Sequencing Consortium"/>
        </authorList>
    </citation>
    <scope>NUCLEOTIDE SEQUENCE [LARGE SCALE GENOMIC DNA]</scope>
</reference>
<reference evidence="1" key="7">
    <citation type="submission" date="2025-05" db="UniProtKB">
        <authorList>
            <consortium name="Ensembl"/>
        </authorList>
    </citation>
    <scope>IDENTIFICATION</scope>
</reference>
<keyword evidence="2" id="KW-1185">Reference proteome</keyword>
<dbReference type="ChiTaRS" id="ATE1">
    <property type="organism name" value="human"/>
</dbReference>
<dbReference type="Ensembl" id="ENST00000686451.1">
    <property type="protein sequence ID" value="ENSP00000508510.1"/>
    <property type="gene ID" value="ENSG00000107669.19"/>
</dbReference>
<dbReference type="Bgee" id="ENSG00000107669">
    <property type="expression patterns" value="Expressed in tibialis anterior and 195 other cell types or tissues"/>
</dbReference>
<dbReference type="VEuPathDB" id="HostDB:ENSG00000107669"/>
<reference evidence="7" key="6">
    <citation type="journal article" date="2013" name="J. Proteome Res.">
        <title>Toward a comprehensive characterization of a human cancer cell phosphoproteome.</title>
        <authorList>
            <person name="Zhou H."/>
            <person name="Di Palma S."/>
            <person name="Preisinger C."/>
            <person name="Peng M."/>
            <person name="Polat A.N."/>
            <person name="Heck A.J."/>
            <person name="Mohammed S."/>
        </authorList>
    </citation>
    <scope>IDENTIFICATION BY MASS SPECTROMETRY [LARGE SCALE ANALYSIS]</scope>
</reference>
<reference evidence="1 2" key="2">
    <citation type="journal article" date="2004" name="Nature">
        <title>The DNA sequence and comparative analysis of human chromosome 10.</title>
        <authorList>
            <person name="Deloukas P."/>
            <person name="Earthrowl M.E."/>
            <person name="Grafham D.V."/>
            <person name="Rubenfield M."/>
            <person name="French L."/>
            <person name="Steward C.A."/>
            <person name="Sims S.K."/>
            <person name="Jones M.C."/>
            <person name="Searle S."/>
            <person name="Scott C."/>
            <person name="Howe K."/>
            <person name="Hunt S.E."/>
            <person name="Andrews T.D."/>
            <person name="Gilbert J.G."/>
            <person name="Swarbreck D."/>
            <person name="Ashurst J.L."/>
            <person name="Taylor A."/>
            <person name="Battles J."/>
            <person name="Bird C.P."/>
            <person name="Ainscough R."/>
            <person name="Almeida J.P."/>
            <person name="Ashwell R.I."/>
            <person name="Ambrose K.D."/>
            <person name="Babbage A.K."/>
            <person name="Bagguley C.L."/>
            <person name="Bailey J."/>
            <person name="Banerjee R."/>
            <person name="Bates K."/>
            <person name="Beasley H."/>
            <person name="Bray-Allen S."/>
            <person name="Brown A.J."/>
            <person name="Brown J.Y."/>
            <person name="Burford D.C."/>
            <person name="Burrill W."/>
            <person name="Burton J."/>
            <person name="Cahill P."/>
            <person name="Camire D."/>
            <person name="Carter N.P."/>
            <person name="Chapman J.C."/>
            <person name="Clark S.Y."/>
            <person name="Clarke G."/>
            <person name="Clee C.M."/>
            <person name="Clegg S."/>
            <person name="Corby N."/>
            <person name="Coulson A."/>
            <person name="Dhami P."/>
            <person name="Dutta I."/>
            <person name="Dunn M."/>
            <person name="Faulkner L."/>
            <person name="Frankish A."/>
            <person name="Frankland J.A."/>
            <person name="Garner P."/>
            <person name="Garnett J."/>
            <person name="Gribble S."/>
            <person name="Griffiths C."/>
            <person name="Grocock R."/>
            <person name="Gustafson E."/>
            <person name="Hammond S."/>
            <person name="Harley J.L."/>
            <person name="Hart E."/>
            <person name="Heath P.D."/>
            <person name="Ho T.P."/>
            <person name="Hopkins B."/>
            <person name="Horne J."/>
            <person name="Howden P.J."/>
            <person name="Huckle E."/>
            <person name="Hynds C."/>
            <person name="Johnson C."/>
            <person name="Johnson D."/>
            <person name="Kana A."/>
            <person name="Kay M."/>
            <person name="Kimberley A.M."/>
            <person name="Kershaw J.K."/>
            <person name="Kokkinaki M."/>
            <person name="Laird G.K."/>
            <person name="Lawlor S."/>
            <person name="Lee H.M."/>
            <person name="Leongamornlert D.A."/>
            <person name="Laird G."/>
            <person name="Lloyd C."/>
            <person name="Lloyd D.M."/>
            <person name="Loveland J."/>
            <person name="Lovell J."/>
            <person name="McLaren S."/>
            <person name="McLay K.E."/>
            <person name="McMurray A."/>
            <person name="Mashreghi-Mohammadi M."/>
            <person name="Matthews L."/>
            <person name="Milne S."/>
            <person name="Nickerson T."/>
            <person name="Nguyen M."/>
            <person name="Overton-Larty E."/>
            <person name="Palmer S.A."/>
            <person name="Pearce A.V."/>
            <person name="Peck A.I."/>
            <person name="Pelan S."/>
            <person name="Phillimore B."/>
            <person name="Porter K."/>
            <person name="Rice C.M."/>
            <person name="Rogosin A."/>
            <person name="Ross M.T."/>
            <person name="Sarafidou T."/>
            <person name="Sehra H.K."/>
            <person name="Shownkeen R."/>
            <person name="Skuce C.D."/>
            <person name="Smith M."/>
            <person name="Standring L."/>
            <person name="Sycamore N."/>
            <person name="Tester J."/>
            <person name="Thorpe A."/>
            <person name="Torcasso W."/>
            <person name="Tracey A."/>
            <person name="Tromans A."/>
            <person name="Tsolas J."/>
            <person name="Wall M."/>
            <person name="Walsh J."/>
            <person name="Wang H."/>
            <person name="Weinstock K."/>
            <person name="West A.P."/>
            <person name="Willey D.L."/>
            <person name="Whitehead S.L."/>
            <person name="Wilming L."/>
            <person name="Wray P.W."/>
            <person name="Young L."/>
            <person name="Chen Y."/>
            <person name="Lovering R.C."/>
            <person name="Moschonas N.K."/>
            <person name="Siebert R."/>
            <person name="Fechtel K."/>
            <person name="Bentley D."/>
            <person name="Durbin R."/>
            <person name="Hubbard T."/>
            <person name="Doucette-Stamm L."/>
            <person name="Beck S."/>
            <person name="Smith D.R."/>
            <person name="Rogers J."/>
        </authorList>
    </citation>
    <scope>NUCLEOTIDE SEQUENCE [LARGE SCALE GENOMIC DNA]</scope>
</reference>
<protein>
    <submittedName>
        <fullName evidence="1">Arginyltransferase 1</fullName>
    </submittedName>
</protein>